<dbReference type="InterPro" id="IPR050464">
    <property type="entry name" value="Zeta_carotene_desat/Oxidored"/>
</dbReference>
<evidence type="ECO:0000313" key="3">
    <source>
        <dbReference type="Proteomes" id="UP000748025"/>
    </source>
</evidence>
<evidence type="ECO:0000256" key="1">
    <source>
        <dbReference type="SAM" id="MobiDB-lite"/>
    </source>
</evidence>
<dbReference type="GO" id="GO:0016491">
    <property type="term" value="F:oxidoreductase activity"/>
    <property type="evidence" value="ECO:0007669"/>
    <property type="project" value="TreeGrafter"/>
</dbReference>
<feature type="compositionally biased region" description="Acidic residues" evidence="1">
    <location>
        <begin position="205"/>
        <end position="218"/>
    </location>
</feature>
<dbReference type="Gene3D" id="3.90.660.20">
    <property type="entry name" value="Protoporphyrinogen oxidase, mitochondrial, domain 2"/>
    <property type="match status" value="1"/>
</dbReference>
<accession>A0A9P7N8M4</accession>
<reference evidence="2" key="1">
    <citation type="journal article" date="2020" name="bioRxiv">
        <title>Whole genome comparisons of ergot fungi reveals the divergence and evolution of species within the genus Claviceps are the result of varying mechanisms driving genome evolution and host range expansion.</title>
        <authorList>
            <person name="Wyka S.A."/>
            <person name="Mondo S.J."/>
            <person name="Liu M."/>
            <person name="Dettman J."/>
            <person name="Nalam V."/>
            <person name="Broders K.D."/>
        </authorList>
    </citation>
    <scope>NUCLEOTIDE SEQUENCE</scope>
    <source>
        <strain evidence="2">CCC 602</strain>
    </source>
</reference>
<name>A0A9P7N8M4_9HYPO</name>
<dbReference type="Proteomes" id="UP000748025">
    <property type="component" value="Unassembled WGS sequence"/>
</dbReference>
<dbReference type="PANTHER" id="PTHR42923">
    <property type="entry name" value="PROTOPORPHYRINOGEN OXIDASE"/>
    <property type="match status" value="1"/>
</dbReference>
<dbReference type="InterPro" id="IPR036188">
    <property type="entry name" value="FAD/NAD-bd_sf"/>
</dbReference>
<dbReference type="Pfam" id="PF13450">
    <property type="entry name" value="NAD_binding_8"/>
    <property type="match status" value="1"/>
</dbReference>
<evidence type="ECO:0000313" key="2">
    <source>
        <dbReference type="EMBL" id="KAG5997990.1"/>
    </source>
</evidence>
<protein>
    <recommendedName>
        <fullName evidence="4">Amine oxidase domain-containing protein</fullName>
    </recommendedName>
</protein>
<proteinExistence type="predicted"/>
<dbReference type="OrthoDB" id="5977668at2759"/>
<keyword evidence="3" id="KW-1185">Reference proteome</keyword>
<gene>
    <name evidence="2" type="ORF">E4U43_002539</name>
</gene>
<dbReference type="AlphaFoldDB" id="A0A9P7N8M4"/>
<dbReference type="Gene3D" id="3.50.50.60">
    <property type="entry name" value="FAD/NAD(P)-binding domain"/>
    <property type="match status" value="2"/>
</dbReference>
<feature type="compositionally biased region" description="Basic and acidic residues" evidence="1">
    <location>
        <begin position="1"/>
        <end position="16"/>
    </location>
</feature>
<dbReference type="PANTHER" id="PTHR42923:SF42">
    <property type="entry name" value="AMINE OXIDASE DOMAIN-CONTAINING PROTEIN"/>
    <property type="match status" value="1"/>
</dbReference>
<dbReference type="SUPFAM" id="SSF51905">
    <property type="entry name" value="FAD/NAD(P)-binding domain"/>
    <property type="match status" value="1"/>
</dbReference>
<comment type="caution">
    <text evidence="2">The sequence shown here is derived from an EMBL/GenBank/DDBJ whole genome shotgun (WGS) entry which is preliminary data.</text>
</comment>
<feature type="compositionally biased region" description="Low complexity" evidence="1">
    <location>
        <begin position="476"/>
        <end position="492"/>
    </location>
</feature>
<evidence type="ECO:0008006" key="4">
    <source>
        <dbReference type="Google" id="ProtNLM"/>
    </source>
</evidence>
<feature type="region of interest" description="Disordered" evidence="1">
    <location>
        <begin position="1"/>
        <end position="23"/>
    </location>
</feature>
<dbReference type="EMBL" id="SRPW01001900">
    <property type="protein sequence ID" value="KAG5997990.1"/>
    <property type="molecule type" value="Genomic_DNA"/>
</dbReference>
<sequence>MSANEQKHDRQHEKTTPSDPRGTRVAVIGTGLAGLTTAYLLDHDKQQRFSVTLFEQAKAFSLDAASVTIVHEKTGLRERLDVPPRSFCRGYYTNLCRMYDFLGICLQPFSLTWVFAAASASASVTGASEVSGSNGPGSEGPELIPGSYFVYGKGLDALVLLWRHFWSKGIRHIVETLYLILCHGWFYACCLLLVTPRTVHHPQGPDDDDDDDDDDDAEPGLQDVSTCESFDAYLRRIRLPRWYVNRYLLPVLSSVFSCPHAEALNFPASDITGFVRGSFRQKFFVNRDGINRVQAKLSESIQNVRLQTRVLKVEPVDGRVLIRWQRTEDGGTMVEEVFDRVVLAVAPNVAASIFDKAKPMLGRIPTVSITSSLLARPSEEISIVQEESDIPAGQCTYRGGMTQTVIFRTSFSADIVESEALHYLPSGVVVKTTSLSAEEESFKVLDTVRFPRTLRTVESRRITAMITRESGHRSKSTSGSTSGGTNSTATTITGSTKSDAWYSGRDNVWVAGSWCWDGLVLLEGCVVSATRVAKDFGVEVPW</sequence>
<feature type="region of interest" description="Disordered" evidence="1">
    <location>
        <begin position="468"/>
        <end position="492"/>
    </location>
</feature>
<organism evidence="2 3">
    <name type="scientific">Claviceps pusilla</name>
    <dbReference type="NCBI Taxonomy" id="123648"/>
    <lineage>
        <taxon>Eukaryota</taxon>
        <taxon>Fungi</taxon>
        <taxon>Dikarya</taxon>
        <taxon>Ascomycota</taxon>
        <taxon>Pezizomycotina</taxon>
        <taxon>Sordariomycetes</taxon>
        <taxon>Hypocreomycetidae</taxon>
        <taxon>Hypocreales</taxon>
        <taxon>Clavicipitaceae</taxon>
        <taxon>Claviceps</taxon>
    </lineage>
</organism>
<feature type="region of interest" description="Disordered" evidence="1">
    <location>
        <begin position="201"/>
        <end position="223"/>
    </location>
</feature>